<sequence>MRILIAGRREWAEAVAADVARTSPNTAHQYALAHPGRPAAGVHDLVLIQHDGPEHVATQAHQCAAENGVAILID</sequence>
<dbReference type="EMBL" id="QQXK01000019">
    <property type="protein sequence ID" value="RII41889.1"/>
    <property type="molecule type" value="Genomic_DNA"/>
</dbReference>
<keyword evidence="2" id="KW-1185">Reference proteome</keyword>
<reference evidence="1 2" key="1">
    <citation type="submission" date="2018-07" db="EMBL/GenBank/DDBJ databases">
        <title>Arthrobacter sp. nov., isolated from raw cow's milk with high bacterial count.</title>
        <authorList>
            <person name="Hahne J."/>
            <person name="Isele D."/>
            <person name="Lipski A."/>
        </authorList>
    </citation>
    <scope>NUCLEOTIDE SEQUENCE [LARGE SCALE GENOMIC DNA]</scope>
    <source>
        <strain evidence="1 2">JZ R-35</strain>
    </source>
</reference>
<proteinExistence type="predicted"/>
<dbReference type="Proteomes" id="UP000265419">
    <property type="component" value="Unassembled WGS sequence"/>
</dbReference>
<dbReference type="AlphaFoldDB" id="A0A399JCB2"/>
<gene>
    <name evidence="1" type="ORF">DWB68_10200</name>
</gene>
<evidence type="ECO:0000313" key="2">
    <source>
        <dbReference type="Proteomes" id="UP000265419"/>
    </source>
</evidence>
<dbReference type="RefSeq" id="WP_119425039.1">
    <property type="nucleotide sequence ID" value="NZ_QQXK01000019.1"/>
</dbReference>
<evidence type="ECO:0000313" key="1">
    <source>
        <dbReference type="EMBL" id="RII41889.1"/>
    </source>
</evidence>
<protein>
    <submittedName>
        <fullName evidence="1">Uncharacterized protein</fullName>
    </submittedName>
</protein>
<organism evidence="1 2">
    <name type="scientific">Galactobacter valiniphilus</name>
    <dbReference type="NCBI Taxonomy" id="2676122"/>
    <lineage>
        <taxon>Bacteria</taxon>
        <taxon>Bacillati</taxon>
        <taxon>Actinomycetota</taxon>
        <taxon>Actinomycetes</taxon>
        <taxon>Micrococcales</taxon>
        <taxon>Micrococcaceae</taxon>
        <taxon>Galactobacter</taxon>
    </lineage>
</organism>
<accession>A0A399JCB2</accession>
<name>A0A399JCB2_9MICC</name>
<comment type="caution">
    <text evidence="1">The sequence shown here is derived from an EMBL/GenBank/DDBJ whole genome shotgun (WGS) entry which is preliminary data.</text>
</comment>